<reference evidence="2 3" key="1">
    <citation type="submission" date="2021-12" db="EMBL/GenBank/DDBJ databases">
        <title>Genome sequencing of bacteria with rrn-lacking chromosome and rrn-plasmid.</title>
        <authorList>
            <person name="Anda M."/>
            <person name="Iwasaki W."/>
        </authorList>
    </citation>
    <scope>NUCLEOTIDE SEQUENCE [LARGE SCALE GENOMIC DNA]</scope>
    <source>
        <strain evidence="2 3">NBRC 15940</strain>
    </source>
</reference>
<keyword evidence="3" id="KW-1185">Reference proteome</keyword>
<feature type="chain" id="PRO_5042890967" description="DUF1104 domain-containing protein" evidence="1">
    <location>
        <begin position="22"/>
        <end position="112"/>
    </location>
</feature>
<name>A0AAN5AKH0_9BACT</name>
<dbReference type="Proteomes" id="UP001310022">
    <property type="component" value="Unassembled WGS sequence"/>
</dbReference>
<comment type="caution">
    <text evidence="2">The sequence shown here is derived from an EMBL/GenBank/DDBJ whole genome shotgun (WGS) entry which is preliminary data.</text>
</comment>
<evidence type="ECO:0000313" key="2">
    <source>
        <dbReference type="EMBL" id="GJM61827.1"/>
    </source>
</evidence>
<sequence>MKKIIQFPLFALLFISTVVFADIKPKKLQQLEKDVATMTDVMGLNADQQAKILEAKKTVFLENQDVLKNHEKGSEEFKAAKKANNQKYSKALRSIASKDQMKAWQEYRKNNK</sequence>
<proteinExistence type="predicted"/>
<evidence type="ECO:0000256" key="1">
    <source>
        <dbReference type="SAM" id="SignalP"/>
    </source>
</evidence>
<protein>
    <recommendedName>
        <fullName evidence="4">DUF1104 domain-containing protein</fullName>
    </recommendedName>
</protein>
<evidence type="ECO:0000313" key="3">
    <source>
        <dbReference type="Proteomes" id="UP001310022"/>
    </source>
</evidence>
<dbReference type="RefSeq" id="WP_338237269.1">
    <property type="nucleotide sequence ID" value="NZ_BQKE01000001.1"/>
</dbReference>
<gene>
    <name evidence="2" type="ORF">PEDI_23790</name>
</gene>
<evidence type="ECO:0008006" key="4">
    <source>
        <dbReference type="Google" id="ProtNLM"/>
    </source>
</evidence>
<organism evidence="2 3">
    <name type="scientific">Persicobacter diffluens</name>
    <dbReference type="NCBI Taxonomy" id="981"/>
    <lineage>
        <taxon>Bacteria</taxon>
        <taxon>Pseudomonadati</taxon>
        <taxon>Bacteroidota</taxon>
        <taxon>Cytophagia</taxon>
        <taxon>Cytophagales</taxon>
        <taxon>Persicobacteraceae</taxon>
        <taxon>Persicobacter</taxon>
    </lineage>
</organism>
<keyword evidence="1" id="KW-0732">Signal</keyword>
<feature type="signal peptide" evidence="1">
    <location>
        <begin position="1"/>
        <end position="21"/>
    </location>
</feature>
<dbReference type="EMBL" id="BQKE01000001">
    <property type="protein sequence ID" value="GJM61827.1"/>
    <property type="molecule type" value="Genomic_DNA"/>
</dbReference>
<dbReference type="AlphaFoldDB" id="A0AAN5AKH0"/>
<accession>A0AAN5AKH0</accession>